<dbReference type="InterPro" id="IPR007534">
    <property type="entry name" value="LuxE"/>
</dbReference>
<accession>A0A179T635</accession>
<dbReference type="Proteomes" id="UP000078534">
    <property type="component" value="Unassembled WGS sequence"/>
</dbReference>
<dbReference type="Gene3D" id="3.40.50.12780">
    <property type="entry name" value="N-terminal domain of ligase-like"/>
    <property type="match status" value="1"/>
</dbReference>
<dbReference type="EMBL" id="LWSG01000001">
    <property type="protein sequence ID" value="OAS89457.1"/>
    <property type="molecule type" value="Genomic_DNA"/>
</dbReference>
<gene>
    <name evidence="2" type="ORF">A6K24_02585</name>
</gene>
<dbReference type="GO" id="GO:0047474">
    <property type="term" value="F:long-chain fatty acid--protein ligase activity"/>
    <property type="evidence" value="ECO:0007669"/>
    <property type="project" value="InterPro"/>
</dbReference>
<keyword evidence="3" id="KW-1185">Reference proteome</keyword>
<name>A0A179T635_9BACI</name>
<reference evidence="3" key="1">
    <citation type="submission" date="2016-04" db="EMBL/GenBank/DDBJ databases">
        <authorList>
            <person name="Lyu Z."/>
            <person name="Lyu W."/>
        </authorList>
    </citation>
    <scope>NUCLEOTIDE SEQUENCE [LARGE SCALE GENOMIC DNA]</scope>
    <source>
        <strain evidence="3">C44</strain>
    </source>
</reference>
<proteinExistence type="predicted"/>
<evidence type="ECO:0000313" key="3">
    <source>
        <dbReference type="Proteomes" id="UP000078534"/>
    </source>
</evidence>
<dbReference type="OrthoDB" id="182577at2"/>
<dbReference type="InterPro" id="IPR042099">
    <property type="entry name" value="ANL_N_sf"/>
</dbReference>
<evidence type="ECO:0000313" key="2">
    <source>
        <dbReference type="EMBL" id="OAS89457.1"/>
    </source>
</evidence>
<dbReference type="Pfam" id="PF04443">
    <property type="entry name" value="LuxE"/>
    <property type="match status" value="1"/>
</dbReference>
<evidence type="ECO:0000259" key="1">
    <source>
        <dbReference type="Pfam" id="PF04443"/>
    </source>
</evidence>
<dbReference type="GO" id="GO:0008218">
    <property type="term" value="P:bioluminescence"/>
    <property type="evidence" value="ECO:0007669"/>
    <property type="project" value="InterPro"/>
</dbReference>
<organism evidence="2 3">
    <name type="scientific">Metabacillus litoralis</name>
    <dbReference type="NCBI Taxonomy" id="152268"/>
    <lineage>
        <taxon>Bacteria</taxon>
        <taxon>Bacillati</taxon>
        <taxon>Bacillota</taxon>
        <taxon>Bacilli</taxon>
        <taxon>Bacillales</taxon>
        <taxon>Bacillaceae</taxon>
        <taxon>Metabacillus</taxon>
    </lineage>
</organism>
<protein>
    <submittedName>
        <fullName evidence="2">Long-chain fatty acid--CoA ligase</fullName>
    </submittedName>
</protein>
<sequence>MSKLTHEIVDSVLQFLKNESTSDIAFNDQALRLFNYQYKHNLPFQMYCRQKGKTPRMVKTWKDIPAVPINAFKDLTLSCEDPEKAEDIFMTSGTTKGVRGKHFHPTLQVYDNSMLINFNARFMNGYESIRTGILFPTEAEMSNSSLSHYLALAFKHYGTSESRYFVNNEGLQVEQLLAELREVEELGEPYALLGATFSFVHLFEELQTRGKSFNLPKGSRILDTGGFKNKSKELELGAFYTQLSTLLGVEKSNCINMYGMTELSTQFYDSGNEVVPSLKSGPHWIRTRVVNPLTGGEVAKGERGVLVHCDLANFNSVTTILTEDLGIEKEAGFLLLGRVQGAEAKGCSIAVDEFIRAAKGSSL</sequence>
<feature type="domain" description="Acyl-protein synthetase LuxE" evidence="1">
    <location>
        <begin position="18"/>
        <end position="353"/>
    </location>
</feature>
<comment type="caution">
    <text evidence="2">The sequence shown here is derived from an EMBL/GenBank/DDBJ whole genome shotgun (WGS) entry which is preliminary data.</text>
</comment>
<keyword evidence="2" id="KW-0436">Ligase</keyword>
<dbReference type="STRING" id="152268.A6K24_02585"/>
<dbReference type="AlphaFoldDB" id="A0A179T635"/>